<dbReference type="EMBL" id="VJVZ01000002">
    <property type="protein sequence ID" value="TRW26457.1"/>
    <property type="molecule type" value="Genomic_DNA"/>
</dbReference>
<evidence type="ECO:0000313" key="2">
    <source>
        <dbReference type="Proteomes" id="UP000320643"/>
    </source>
</evidence>
<dbReference type="OrthoDB" id="1447250at2"/>
<dbReference type="AlphaFoldDB" id="A0A552V7L1"/>
<proteinExistence type="predicted"/>
<accession>A0A552V7L1</accession>
<reference evidence="1 2" key="1">
    <citation type="submission" date="2019-07" db="EMBL/GenBank/DDBJ databases">
        <title>Flavobacterium sp. nov., isolated from glacier ice.</title>
        <authorList>
            <person name="Liu Q."/>
            <person name="Xin Y.-H."/>
        </authorList>
    </citation>
    <scope>NUCLEOTIDE SEQUENCE [LARGE SCALE GENOMIC DNA]</scope>
    <source>
        <strain evidence="1 2">ZT4R6</strain>
    </source>
</reference>
<comment type="caution">
    <text evidence="1">The sequence shown here is derived from an EMBL/GenBank/DDBJ whole genome shotgun (WGS) entry which is preliminary data.</text>
</comment>
<dbReference type="Proteomes" id="UP000320643">
    <property type="component" value="Unassembled WGS sequence"/>
</dbReference>
<evidence type="ECO:0000313" key="1">
    <source>
        <dbReference type="EMBL" id="TRW26457.1"/>
    </source>
</evidence>
<keyword evidence="2" id="KW-1185">Reference proteome</keyword>
<sequence length="116" mass="13683">MTEYQIDAWKKEIYNSLAAIADLEGQKLQWVGSTLSGNKILNRLFDLEFETFISYLIENEEGSRELLSNMIRMERVLHEYVKANLSDDKLLADPNWHLITQKATEILMLWDRDMEE</sequence>
<organism evidence="1 2">
    <name type="scientific">Flavobacterium zepuense</name>
    <dbReference type="NCBI Taxonomy" id="2593302"/>
    <lineage>
        <taxon>Bacteria</taxon>
        <taxon>Pseudomonadati</taxon>
        <taxon>Bacteroidota</taxon>
        <taxon>Flavobacteriia</taxon>
        <taxon>Flavobacteriales</taxon>
        <taxon>Flavobacteriaceae</taxon>
        <taxon>Flavobacterium</taxon>
    </lineage>
</organism>
<name>A0A552V7L1_9FLAO</name>
<dbReference type="RefSeq" id="WP_143371960.1">
    <property type="nucleotide sequence ID" value="NZ_VJVZ01000002.1"/>
</dbReference>
<protein>
    <submittedName>
        <fullName evidence="1">Uncharacterized protein</fullName>
    </submittedName>
</protein>
<gene>
    <name evidence="1" type="ORF">FMM05_03495</name>
</gene>